<accession>A0AAW2U6R5</accession>
<name>A0AAW2U6R5_SESRA</name>
<comment type="caution">
    <text evidence="2">The sequence shown here is derived from an EMBL/GenBank/DDBJ whole genome shotgun (WGS) entry which is preliminary data.</text>
</comment>
<evidence type="ECO:0000259" key="1">
    <source>
        <dbReference type="PROSITE" id="PS51790"/>
    </source>
</evidence>
<dbReference type="AlphaFoldDB" id="A0AAW2U6R5"/>
<proteinExistence type="predicted"/>
<gene>
    <name evidence="2" type="ORF">Sradi_1466600</name>
</gene>
<reference evidence="2" key="1">
    <citation type="submission" date="2020-06" db="EMBL/GenBank/DDBJ databases">
        <authorList>
            <person name="Li T."/>
            <person name="Hu X."/>
            <person name="Zhang T."/>
            <person name="Song X."/>
            <person name="Zhang H."/>
            <person name="Dai N."/>
            <person name="Sheng W."/>
            <person name="Hou X."/>
            <person name="Wei L."/>
        </authorList>
    </citation>
    <scope>NUCLEOTIDE SEQUENCE</scope>
    <source>
        <strain evidence="2">G02</strain>
        <tissue evidence="2">Leaf</tissue>
    </source>
</reference>
<reference evidence="2" key="2">
    <citation type="journal article" date="2024" name="Plant">
        <title>Genomic evolution and insights into agronomic trait innovations of Sesamum species.</title>
        <authorList>
            <person name="Miao H."/>
            <person name="Wang L."/>
            <person name="Qu L."/>
            <person name="Liu H."/>
            <person name="Sun Y."/>
            <person name="Le M."/>
            <person name="Wang Q."/>
            <person name="Wei S."/>
            <person name="Zheng Y."/>
            <person name="Lin W."/>
            <person name="Duan Y."/>
            <person name="Cao H."/>
            <person name="Xiong S."/>
            <person name="Wang X."/>
            <person name="Wei L."/>
            <person name="Li C."/>
            <person name="Ma Q."/>
            <person name="Ju M."/>
            <person name="Zhao R."/>
            <person name="Li G."/>
            <person name="Mu C."/>
            <person name="Tian Q."/>
            <person name="Mei H."/>
            <person name="Zhang T."/>
            <person name="Gao T."/>
            <person name="Zhang H."/>
        </authorList>
    </citation>
    <scope>NUCLEOTIDE SEQUENCE</scope>
    <source>
        <strain evidence="2">G02</strain>
    </source>
</reference>
<feature type="domain" description="MsrB" evidence="1">
    <location>
        <begin position="80"/>
        <end position="101"/>
    </location>
</feature>
<organism evidence="2">
    <name type="scientific">Sesamum radiatum</name>
    <name type="common">Black benniseed</name>
    <dbReference type="NCBI Taxonomy" id="300843"/>
    <lineage>
        <taxon>Eukaryota</taxon>
        <taxon>Viridiplantae</taxon>
        <taxon>Streptophyta</taxon>
        <taxon>Embryophyta</taxon>
        <taxon>Tracheophyta</taxon>
        <taxon>Spermatophyta</taxon>
        <taxon>Magnoliopsida</taxon>
        <taxon>eudicotyledons</taxon>
        <taxon>Gunneridae</taxon>
        <taxon>Pentapetalae</taxon>
        <taxon>asterids</taxon>
        <taxon>lamiids</taxon>
        <taxon>Lamiales</taxon>
        <taxon>Pedaliaceae</taxon>
        <taxon>Sesamum</taxon>
    </lineage>
</organism>
<dbReference type="InterPro" id="IPR002579">
    <property type="entry name" value="Met_Sox_Rdtase_MsrB_dom"/>
</dbReference>
<sequence length="101" mass="11299">MGSYMLKSSPFASSPTLIMNPRFLSTPIETRFFHTSISKPASYSSGWSSGVRGLSQKQSSRSFRTRVVAMAATGPVHKSEEEWRAILSPEQFRILRQKGTE</sequence>
<dbReference type="GO" id="GO:0033743">
    <property type="term" value="F:peptide-methionine (R)-S-oxide reductase activity"/>
    <property type="evidence" value="ECO:0007669"/>
    <property type="project" value="InterPro"/>
</dbReference>
<dbReference type="PROSITE" id="PS51790">
    <property type="entry name" value="MSRB"/>
    <property type="match status" value="1"/>
</dbReference>
<protein>
    <submittedName>
        <fullName evidence="2">Peptide methionine sulfoxide reductase B3</fullName>
    </submittedName>
</protein>
<dbReference type="EMBL" id="JACGWJ010000006">
    <property type="protein sequence ID" value="KAL0412649.1"/>
    <property type="molecule type" value="Genomic_DNA"/>
</dbReference>
<evidence type="ECO:0000313" key="2">
    <source>
        <dbReference type="EMBL" id="KAL0412649.1"/>
    </source>
</evidence>
<dbReference type="Gene3D" id="2.170.150.20">
    <property type="entry name" value="Peptide methionine sulfoxide reductase"/>
    <property type="match status" value="1"/>
</dbReference>